<evidence type="ECO:0000313" key="1">
    <source>
        <dbReference type="EMBL" id="CAG8570480.1"/>
    </source>
</evidence>
<proteinExistence type="predicted"/>
<protein>
    <submittedName>
        <fullName evidence="1">15340_t:CDS:1</fullName>
    </submittedName>
</protein>
<dbReference type="Proteomes" id="UP000789525">
    <property type="component" value="Unassembled WGS sequence"/>
</dbReference>
<evidence type="ECO:0000313" key="2">
    <source>
        <dbReference type="Proteomes" id="UP000789525"/>
    </source>
</evidence>
<name>A0ACA9M7F7_9GLOM</name>
<sequence>MTVGYYLYGAQSEITHVTSSTLSYNFAYALITIGGFISLVSFLGKIKFHTFFANPSSCSLTYDEWIGCYGAADEKIGFLKVYVVLLFLLMVSQIVVGSFAFAYRQDVDYILDKSWSKAFLEEPQLLRDVEDYFQCCGFNSTKDRVVQPCRYYNPCHEMMKDSLRYSLQTIGIVGVVLGAMELLCLLLAVILFIHIMSVHRLEEPEEERRALLDETRRLDAEIRETYQRRRAHFG</sequence>
<keyword evidence="2" id="KW-1185">Reference proteome</keyword>
<comment type="caution">
    <text evidence="1">The sequence shown here is derived from an EMBL/GenBank/DDBJ whole genome shotgun (WGS) entry which is preliminary data.</text>
</comment>
<dbReference type="EMBL" id="CAJVPT010010444">
    <property type="protein sequence ID" value="CAG8570480.1"/>
    <property type="molecule type" value="Genomic_DNA"/>
</dbReference>
<gene>
    <name evidence="1" type="ORF">ACOLOM_LOCUS5584</name>
</gene>
<reference evidence="1" key="1">
    <citation type="submission" date="2021-06" db="EMBL/GenBank/DDBJ databases">
        <authorList>
            <person name="Kallberg Y."/>
            <person name="Tangrot J."/>
            <person name="Rosling A."/>
        </authorList>
    </citation>
    <scope>NUCLEOTIDE SEQUENCE</scope>
    <source>
        <strain evidence="1">CL356</strain>
    </source>
</reference>
<organism evidence="1 2">
    <name type="scientific">Acaulospora colombiana</name>
    <dbReference type="NCBI Taxonomy" id="27376"/>
    <lineage>
        <taxon>Eukaryota</taxon>
        <taxon>Fungi</taxon>
        <taxon>Fungi incertae sedis</taxon>
        <taxon>Mucoromycota</taxon>
        <taxon>Glomeromycotina</taxon>
        <taxon>Glomeromycetes</taxon>
        <taxon>Diversisporales</taxon>
        <taxon>Acaulosporaceae</taxon>
        <taxon>Acaulospora</taxon>
    </lineage>
</organism>
<accession>A0ACA9M7F7</accession>